<feature type="repeat" description="ANK" evidence="3">
    <location>
        <begin position="601"/>
        <end position="633"/>
    </location>
</feature>
<gene>
    <name evidence="5" type="ORF">SLS55_006843</name>
</gene>
<dbReference type="Pfam" id="PF24883">
    <property type="entry name" value="NPHP3_N"/>
    <property type="match status" value="1"/>
</dbReference>
<dbReference type="PROSITE" id="PS50297">
    <property type="entry name" value="ANK_REP_REGION"/>
    <property type="match status" value="3"/>
</dbReference>
<sequence length="743" mass="83078">MTDIAGVIIGVPGLINDILDLRDRWEMVVDHELLLESRKALLILHRSLLRLRTWIAYSGFDGEELGRRHHPRLEDQDYVENAKSYFGVIREICKWLRSKFRKIRQDAAEDGAVSLEIPVLDQGPKRPRSPFRSRVTNFREGVRWSIHGQRFSEQVRELSKMVNHLFEDFPESRNMRLDLGAGYVQVLVPETAPGDGGRILWIHGRPGYGKSIICARVVQSLVEHMDGEQPVAHAFCSTLAESQNSLDIIPRVWLSQLVRQNSSARDIAFQHFVSTSSSEATTRDSLRLLRSILSGVPRCTLVLDGLDEFKDRGERAAFLQDFRTAISWTDTRVLVMSRSDNREEISSSLKHYAGPTFMEYEITEHDVESDVVVLARKVVDESLPNRAAELNIELANQLSKTSAGSFLWIKLQKHRLQAGRHSESFTQDGTIDFGELSDAFEGSWQHVKAMQLLINYGSGFEALNRDGLGPLHLAIIRKHPDVAKYLLNKGADPSTPARYGETALHFAAESGDGDLVEILLKHGVDPAKKTVGGNTALLLAAGNAHNSVIDRLFRVELDVPSLVGHSLWLPYLNEAARTGNLHLLRLVVKEQRAESFSPDPMGRSALHLAARAGNVEVFDFLHDHGFDSLGTDHAGRSILHYACQSGSVQMTRHILRLPVAERLLSSEHEWTPLFWAARAGNAQLVTDLMLAGLRETTVSTDGMPGAFTPFSLAAYHGNDGLPAFEKFHVDHGWDRIEGDEEIP</sequence>
<dbReference type="RefSeq" id="XP_066630709.1">
    <property type="nucleotide sequence ID" value="XM_066778272.1"/>
</dbReference>
<keyword evidence="1" id="KW-0677">Repeat</keyword>
<dbReference type="GeneID" id="92010928"/>
<dbReference type="SMART" id="SM00248">
    <property type="entry name" value="ANK"/>
    <property type="match status" value="6"/>
</dbReference>
<dbReference type="Pfam" id="PF13637">
    <property type="entry name" value="Ank_4"/>
    <property type="match status" value="1"/>
</dbReference>
<dbReference type="SUPFAM" id="SSF48403">
    <property type="entry name" value="Ankyrin repeat"/>
    <property type="match status" value="1"/>
</dbReference>
<dbReference type="InterPro" id="IPR002110">
    <property type="entry name" value="Ankyrin_rpt"/>
</dbReference>
<evidence type="ECO:0000313" key="6">
    <source>
        <dbReference type="Proteomes" id="UP001430584"/>
    </source>
</evidence>
<feature type="repeat" description="ANK" evidence="3">
    <location>
        <begin position="466"/>
        <end position="498"/>
    </location>
</feature>
<evidence type="ECO:0000256" key="3">
    <source>
        <dbReference type="PROSITE-ProRule" id="PRU00023"/>
    </source>
</evidence>
<reference evidence="5 6" key="1">
    <citation type="submission" date="2024-02" db="EMBL/GenBank/DDBJ databases">
        <title>De novo assembly and annotation of 12 fungi associated with fruit tree decline syndrome in Ontario, Canada.</title>
        <authorList>
            <person name="Sulman M."/>
            <person name="Ellouze W."/>
            <person name="Ilyukhin E."/>
        </authorList>
    </citation>
    <scope>NUCLEOTIDE SEQUENCE [LARGE SCALE GENOMIC DNA]</scope>
    <source>
        <strain evidence="5 6">FDS-637</strain>
    </source>
</reference>
<dbReference type="Proteomes" id="UP001430584">
    <property type="component" value="Unassembled WGS sequence"/>
</dbReference>
<accession>A0ABR3CAM0</accession>
<comment type="caution">
    <text evidence="5">The sequence shown here is derived from an EMBL/GenBank/DDBJ whole genome shotgun (WGS) entry which is preliminary data.</text>
</comment>
<dbReference type="PANTHER" id="PTHR24198">
    <property type="entry name" value="ANKYRIN REPEAT AND PROTEIN KINASE DOMAIN-CONTAINING PROTEIN"/>
    <property type="match status" value="1"/>
</dbReference>
<name>A0ABR3CAM0_9PEZI</name>
<dbReference type="InterPro" id="IPR038305">
    <property type="entry name" value="HeLo_sf"/>
</dbReference>
<keyword evidence="6" id="KW-1185">Reference proteome</keyword>
<feature type="repeat" description="ANK" evidence="3">
    <location>
        <begin position="499"/>
        <end position="531"/>
    </location>
</feature>
<evidence type="ECO:0000256" key="1">
    <source>
        <dbReference type="ARBA" id="ARBA00022737"/>
    </source>
</evidence>
<evidence type="ECO:0000256" key="2">
    <source>
        <dbReference type="ARBA" id="ARBA00023043"/>
    </source>
</evidence>
<organism evidence="5 6">
    <name type="scientific">Diplodia seriata</name>
    <dbReference type="NCBI Taxonomy" id="420778"/>
    <lineage>
        <taxon>Eukaryota</taxon>
        <taxon>Fungi</taxon>
        <taxon>Dikarya</taxon>
        <taxon>Ascomycota</taxon>
        <taxon>Pezizomycotina</taxon>
        <taxon>Dothideomycetes</taxon>
        <taxon>Dothideomycetes incertae sedis</taxon>
        <taxon>Botryosphaeriales</taxon>
        <taxon>Botryosphaeriaceae</taxon>
        <taxon>Diplodia</taxon>
    </lineage>
</organism>
<dbReference type="EMBL" id="JAJVCZ030000007">
    <property type="protein sequence ID" value="KAL0257680.1"/>
    <property type="molecule type" value="Genomic_DNA"/>
</dbReference>
<dbReference type="Gene3D" id="3.40.50.300">
    <property type="entry name" value="P-loop containing nucleotide triphosphate hydrolases"/>
    <property type="match status" value="1"/>
</dbReference>
<feature type="domain" description="Nephrocystin 3-like N-terminal" evidence="4">
    <location>
        <begin position="197"/>
        <end position="338"/>
    </location>
</feature>
<dbReference type="InterPro" id="IPR027417">
    <property type="entry name" value="P-loop_NTPase"/>
</dbReference>
<dbReference type="InterPro" id="IPR056884">
    <property type="entry name" value="NPHP3-like_N"/>
</dbReference>
<dbReference type="Gene3D" id="1.25.40.20">
    <property type="entry name" value="Ankyrin repeat-containing domain"/>
    <property type="match status" value="3"/>
</dbReference>
<protein>
    <recommendedName>
        <fullName evidence="4">Nephrocystin 3-like N-terminal domain-containing protein</fullName>
    </recommendedName>
</protein>
<keyword evidence="2 3" id="KW-0040">ANK repeat</keyword>
<dbReference type="PANTHER" id="PTHR24198:SF165">
    <property type="entry name" value="ANKYRIN REPEAT-CONTAINING PROTEIN-RELATED"/>
    <property type="match status" value="1"/>
</dbReference>
<dbReference type="Gene3D" id="1.20.120.1020">
    <property type="entry name" value="Prion-inhibition and propagation, HeLo domain"/>
    <property type="match status" value="1"/>
</dbReference>
<dbReference type="PROSITE" id="PS50088">
    <property type="entry name" value="ANK_REPEAT"/>
    <property type="match status" value="3"/>
</dbReference>
<evidence type="ECO:0000259" key="4">
    <source>
        <dbReference type="Pfam" id="PF24883"/>
    </source>
</evidence>
<dbReference type="InterPro" id="IPR036770">
    <property type="entry name" value="Ankyrin_rpt-contain_sf"/>
</dbReference>
<dbReference type="SUPFAM" id="SSF52540">
    <property type="entry name" value="P-loop containing nucleoside triphosphate hydrolases"/>
    <property type="match status" value="1"/>
</dbReference>
<proteinExistence type="predicted"/>
<dbReference type="Pfam" id="PF12796">
    <property type="entry name" value="Ank_2"/>
    <property type="match status" value="1"/>
</dbReference>
<evidence type="ECO:0000313" key="5">
    <source>
        <dbReference type="EMBL" id="KAL0257680.1"/>
    </source>
</evidence>